<organism evidence="2 3">
    <name type="scientific">Pedobacter kyungheensis</name>
    <dbReference type="NCBI Taxonomy" id="1069985"/>
    <lineage>
        <taxon>Bacteria</taxon>
        <taxon>Pseudomonadati</taxon>
        <taxon>Bacteroidota</taxon>
        <taxon>Sphingobacteriia</taxon>
        <taxon>Sphingobacteriales</taxon>
        <taxon>Sphingobacteriaceae</taxon>
        <taxon>Pedobacter</taxon>
    </lineage>
</organism>
<evidence type="ECO:0000313" key="2">
    <source>
        <dbReference type="EMBL" id="KIA92094.1"/>
    </source>
</evidence>
<dbReference type="Proteomes" id="UP000031246">
    <property type="component" value="Unassembled WGS sequence"/>
</dbReference>
<name>A0A0C1FW65_9SPHI</name>
<feature type="transmembrane region" description="Helical" evidence="1">
    <location>
        <begin position="51"/>
        <end position="71"/>
    </location>
</feature>
<evidence type="ECO:0000313" key="3">
    <source>
        <dbReference type="Proteomes" id="UP000031246"/>
    </source>
</evidence>
<keyword evidence="1" id="KW-0812">Transmembrane</keyword>
<protein>
    <submittedName>
        <fullName evidence="2">Uncharacterized protein</fullName>
    </submittedName>
</protein>
<comment type="caution">
    <text evidence="2">The sequence shown here is derived from an EMBL/GenBank/DDBJ whole genome shotgun (WGS) entry which is preliminary data.</text>
</comment>
<dbReference type="EMBL" id="JSYN01000023">
    <property type="protein sequence ID" value="KIA92094.1"/>
    <property type="molecule type" value="Genomic_DNA"/>
</dbReference>
<evidence type="ECO:0000256" key="1">
    <source>
        <dbReference type="SAM" id="Phobius"/>
    </source>
</evidence>
<sequence>MLLVPLQSANSGSSGSAPFVIVSGVIFIFIIGTFTISILNIFLFKVWVKKYWFINGTITLLSGSAIGYLLYRVISINS</sequence>
<reference evidence="2 3" key="1">
    <citation type="submission" date="2014-10" db="EMBL/GenBank/DDBJ databases">
        <title>Pedobacter Kyungheensis.</title>
        <authorList>
            <person name="Anderson B.M."/>
            <person name="Newman J.D."/>
        </authorList>
    </citation>
    <scope>NUCLEOTIDE SEQUENCE [LARGE SCALE GENOMIC DNA]</scope>
    <source>
        <strain evidence="2 3">KACC 16221</strain>
    </source>
</reference>
<keyword evidence="1" id="KW-0472">Membrane</keyword>
<accession>A0A0C1FW65</accession>
<keyword evidence="3" id="KW-1185">Reference proteome</keyword>
<dbReference type="AlphaFoldDB" id="A0A0C1FW65"/>
<gene>
    <name evidence="2" type="ORF">OC25_18610</name>
</gene>
<proteinExistence type="predicted"/>
<feature type="transmembrane region" description="Helical" evidence="1">
    <location>
        <begin position="20"/>
        <end position="44"/>
    </location>
</feature>
<keyword evidence="1" id="KW-1133">Transmembrane helix</keyword>